<feature type="transmembrane region" description="Helical" evidence="1">
    <location>
        <begin position="134"/>
        <end position="153"/>
    </location>
</feature>
<keyword evidence="1" id="KW-1133">Transmembrane helix</keyword>
<name>A0A1X0WC27_9GAMM</name>
<keyword evidence="3" id="KW-1185">Reference proteome</keyword>
<feature type="transmembrane region" description="Helical" evidence="1">
    <location>
        <begin position="89"/>
        <end position="107"/>
    </location>
</feature>
<organism evidence="2 3">
    <name type="scientific">Rouxiella badensis</name>
    <dbReference type="NCBI Taxonomy" id="1646377"/>
    <lineage>
        <taxon>Bacteria</taxon>
        <taxon>Pseudomonadati</taxon>
        <taxon>Pseudomonadota</taxon>
        <taxon>Gammaproteobacteria</taxon>
        <taxon>Enterobacterales</taxon>
        <taxon>Yersiniaceae</taxon>
        <taxon>Rouxiella</taxon>
    </lineage>
</organism>
<protein>
    <submittedName>
        <fullName evidence="2">Uncharacterized protein</fullName>
    </submittedName>
</protein>
<dbReference type="EMBL" id="MRWE01000031">
    <property type="protein sequence ID" value="ORJ24324.1"/>
    <property type="molecule type" value="Genomic_DNA"/>
</dbReference>
<dbReference type="Proteomes" id="UP000192536">
    <property type="component" value="Unassembled WGS sequence"/>
</dbReference>
<evidence type="ECO:0000313" key="3">
    <source>
        <dbReference type="Proteomes" id="UP000192536"/>
    </source>
</evidence>
<proteinExistence type="predicted"/>
<gene>
    <name evidence="2" type="ORF">BS640_17040</name>
</gene>
<accession>A0A1X0WC27</accession>
<comment type="caution">
    <text evidence="2">The sequence shown here is derived from an EMBL/GenBank/DDBJ whole genome shotgun (WGS) entry which is preliminary data.</text>
</comment>
<dbReference type="AlphaFoldDB" id="A0A1X0WC27"/>
<sequence length="157" mass="17920">MICNLTKRDEIKMVKAYFLIGFGFLFALFGYLSLDILVAQYLGNHPAMITDATAFILLPVTIAVEYAAYFLLSHYFLGMIKPLCFKKESIFQVVLLILNALFLYLFVTMETHRFQNSVSSDVAISVNDFPSSKIYFTSMAISLVLVLAVRKFWRKKA</sequence>
<evidence type="ECO:0000313" key="2">
    <source>
        <dbReference type="EMBL" id="ORJ24324.1"/>
    </source>
</evidence>
<feature type="transmembrane region" description="Helical" evidence="1">
    <location>
        <begin position="16"/>
        <end position="34"/>
    </location>
</feature>
<feature type="transmembrane region" description="Helical" evidence="1">
    <location>
        <begin position="54"/>
        <end position="77"/>
    </location>
</feature>
<dbReference type="RefSeq" id="WP_017494179.1">
    <property type="nucleotide sequence ID" value="NZ_JBAUQG010000043.1"/>
</dbReference>
<keyword evidence="1" id="KW-0472">Membrane</keyword>
<reference evidence="2 3" key="1">
    <citation type="journal article" date="2017" name="Int. J. Syst. Evol. Microbiol.">
        <title>Rouxiella badensis sp. nov. and Rouxiella silvae sp. nov. isolated from peat bog soil in Germany and emendation of the genus description.</title>
        <authorList>
            <person name="Le Fleche-Mateos A."/>
            <person name="Kugler J.H."/>
            <person name="Hansen S.H."/>
            <person name="Syldatk C."/>
            <person name="Hausmann R."/>
            <person name="Lomprez F."/>
            <person name="Vandenbogaert M."/>
            <person name="Manuguerra J.C."/>
            <person name="Grimont P.A."/>
        </authorList>
    </citation>
    <scope>NUCLEOTIDE SEQUENCE [LARGE SCALE GENOMIC DNA]</scope>
    <source>
        <strain evidence="2 3">DSM 100043</strain>
    </source>
</reference>
<evidence type="ECO:0000256" key="1">
    <source>
        <dbReference type="SAM" id="Phobius"/>
    </source>
</evidence>
<keyword evidence="1" id="KW-0812">Transmembrane</keyword>
<dbReference type="STRING" id="1646377.BS640_17040"/>